<dbReference type="GO" id="GO:0003676">
    <property type="term" value="F:nucleic acid binding"/>
    <property type="evidence" value="ECO:0007669"/>
    <property type="project" value="InterPro"/>
</dbReference>
<dbReference type="RefSeq" id="XP_013888955.1">
    <property type="nucleotide sequence ID" value="XM_014033501.1"/>
</dbReference>
<keyword evidence="2" id="KW-1185">Reference proteome</keyword>
<dbReference type="InParanoid" id="A0A2I4D9N7"/>
<dbReference type="PANTHER" id="PTHR46791">
    <property type="entry name" value="EXPRESSED PROTEIN"/>
    <property type="match status" value="1"/>
</dbReference>
<evidence type="ECO:0000259" key="1">
    <source>
        <dbReference type="PROSITE" id="PS50994"/>
    </source>
</evidence>
<dbReference type="AlphaFoldDB" id="A0A2I4D9N7"/>
<dbReference type="OrthoDB" id="2686689at2759"/>
<gene>
    <name evidence="3" type="primary">LOC106536292</name>
</gene>
<proteinExistence type="predicted"/>
<reference evidence="3" key="1">
    <citation type="submission" date="2025-08" db="UniProtKB">
        <authorList>
            <consortium name="RefSeq"/>
        </authorList>
    </citation>
    <scope>IDENTIFICATION</scope>
</reference>
<dbReference type="KEGG" id="alim:106536292"/>
<protein>
    <submittedName>
        <fullName evidence="3">Uncharacterized protein LOC106536292</fullName>
    </submittedName>
</protein>
<evidence type="ECO:0000313" key="3">
    <source>
        <dbReference type="RefSeq" id="XP_013888955.1"/>
    </source>
</evidence>
<feature type="domain" description="Integrase catalytic" evidence="1">
    <location>
        <begin position="80"/>
        <end position="261"/>
    </location>
</feature>
<accession>A0A2I4D9N7</accession>
<sequence>MHRVDAMGILSRLTGLGCIVRRTYSVRGPLSLWHVDTNHKLIRYNIVQWRRLAASMHRVDAMGILSRLTGLGCIVRRTYSVRGPLSLWHVDTNHKLIRYNIVLFGAVDGYSRKVMCLEAATNNLASTAFAAFKKTTEIHGVPSRVRGDQGEENVDIARYMFTIRGTDRGSFMSGKSVHNQRIERLWRDVRTCVTSKYYDELNLLEMDHLLDVSSCKDLFAVHLAFLTRLQNDLAAFVEGWNHHPLRTEGNRTPEQLWQTGMLLQPVNQPENLEDIQEPDIDWDVAADFGDDVHGAVVVPEFDCPITEDQLVDCQNLITENQDLDSRSLYLMCREYLANVYGN</sequence>
<dbReference type="SUPFAM" id="SSF53098">
    <property type="entry name" value="Ribonuclease H-like"/>
    <property type="match status" value="1"/>
</dbReference>
<dbReference type="Pfam" id="PF24764">
    <property type="entry name" value="rva_4"/>
    <property type="match status" value="1"/>
</dbReference>
<dbReference type="InterPro" id="IPR012337">
    <property type="entry name" value="RNaseH-like_sf"/>
</dbReference>
<name>A0A2I4D9N7_AUSLI</name>
<dbReference type="InterPro" id="IPR058913">
    <property type="entry name" value="Integrase_dom_put"/>
</dbReference>
<dbReference type="Gene3D" id="3.30.420.10">
    <property type="entry name" value="Ribonuclease H-like superfamily/Ribonuclease H"/>
    <property type="match status" value="1"/>
</dbReference>
<dbReference type="InterPro" id="IPR036397">
    <property type="entry name" value="RNaseH_sf"/>
</dbReference>
<dbReference type="STRING" id="52670.A0A2I4D9N7"/>
<dbReference type="Proteomes" id="UP000192220">
    <property type="component" value="Unplaced"/>
</dbReference>
<dbReference type="GeneID" id="106536292"/>
<dbReference type="GO" id="GO:0015074">
    <property type="term" value="P:DNA integration"/>
    <property type="evidence" value="ECO:0007669"/>
    <property type="project" value="InterPro"/>
</dbReference>
<dbReference type="PROSITE" id="PS50994">
    <property type="entry name" value="INTEGRASE"/>
    <property type="match status" value="1"/>
</dbReference>
<evidence type="ECO:0000313" key="2">
    <source>
        <dbReference type="Proteomes" id="UP000192220"/>
    </source>
</evidence>
<dbReference type="InterPro" id="IPR001584">
    <property type="entry name" value="Integrase_cat-core"/>
</dbReference>
<organism evidence="2 3">
    <name type="scientific">Austrofundulus limnaeus</name>
    <name type="common">Annual killifish</name>
    <dbReference type="NCBI Taxonomy" id="52670"/>
    <lineage>
        <taxon>Eukaryota</taxon>
        <taxon>Metazoa</taxon>
        <taxon>Chordata</taxon>
        <taxon>Craniata</taxon>
        <taxon>Vertebrata</taxon>
        <taxon>Euteleostomi</taxon>
        <taxon>Actinopterygii</taxon>
        <taxon>Neopterygii</taxon>
        <taxon>Teleostei</taxon>
        <taxon>Neoteleostei</taxon>
        <taxon>Acanthomorphata</taxon>
        <taxon>Ovalentaria</taxon>
        <taxon>Atherinomorphae</taxon>
        <taxon>Cyprinodontiformes</taxon>
        <taxon>Rivulidae</taxon>
        <taxon>Austrofundulus</taxon>
    </lineage>
</organism>
<dbReference type="PANTHER" id="PTHR46791:SF11">
    <property type="entry name" value="INTEGRASE CATALYTIC DOMAIN-CONTAINING PROTEIN"/>
    <property type="match status" value="1"/>
</dbReference>